<feature type="domain" description="SGNH hydrolase-type esterase" evidence="3">
    <location>
        <begin position="840"/>
        <end position="1017"/>
    </location>
</feature>
<dbReference type="Proteomes" id="UP000829685">
    <property type="component" value="Unassembled WGS sequence"/>
</dbReference>
<dbReference type="InterPro" id="IPR013830">
    <property type="entry name" value="SGNH_hydro"/>
</dbReference>
<dbReference type="AlphaFoldDB" id="A0A9P9WC74"/>
<dbReference type="CDD" id="cd01833">
    <property type="entry name" value="XynB_like"/>
    <property type="match status" value="1"/>
</dbReference>
<dbReference type="Pfam" id="PF13472">
    <property type="entry name" value="Lipase_GDSL_2"/>
    <property type="match status" value="1"/>
</dbReference>
<organism evidence="4 5">
    <name type="scientific">Neoarthrinium moseri</name>
    <dbReference type="NCBI Taxonomy" id="1658444"/>
    <lineage>
        <taxon>Eukaryota</taxon>
        <taxon>Fungi</taxon>
        <taxon>Dikarya</taxon>
        <taxon>Ascomycota</taxon>
        <taxon>Pezizomycotina</taxon>
        <taxon>Sordariomycetes</taxon>
        <taxon>Xylariomycetidae</taxon>
        <taxon>Amphisphaeriales</taxon>
        <taxon>Apiosporaceae</taxon>
        <taxon>Neoarthrinium</taxon>
    </lineage>
</organism>
<dbReference type="InterPro" id="IPR010730">
    <property type="entry name" value="HET"/>
</dbReference>
<feature type="compositionally biased region" description="Polar residues" evidence="1">
    <location>
        <begin position="1075"/>
        <end position="1084"/>
    </location>
</feature>
<evidence type="ECO:0000259" key="2">
    <source>
        <dbReference type="Pfam" id="PF06985"/>
    </source>
</evidence>
<dbReference type="Gene3D" id="3.40.50.1110">
    <property type="entry name" value="SGNH hydrolase"/>
    <property type="match status" value="1"/>
</dbReference>
<dbReference type="EMBL" id="JAFIMR010000044">
    <property type="protein sequence ID" value="KAI1856366.1"/>
    <property type="molecule type" value="Genomic_DNA"/>
</dbReference>
<dbReference type="PANTHER" id="PTHR33112">
    <property type="entry name" value="DOMAIN PROTEIN, PUTATIVE-RELATED"/>
    <property type="match status" value="1"/>
</dbReference>
<dbReference type="SUPFAM" id="SSF52266">
    <property type="entry name" value="SGNH hydrolase"/>
    <property type="match status" value="1"/>
</dbReference>
<dbReference type="PANTHER" id="PTHR33112:SF10">
    <property type="entry name" value="TOL"/>
    <property type="match status" value="1"/>
</dbReference>
<keyword evidence="5" id="KW-1185">Reference proteome</keyword>
<accession>A0A9P9WC74</accession>
<dbReference type="InterPro" id="IPR036514">
    <property type="entry name" value="SGNH_hydro_sf"/>
</dbReference>
<comment type="caution">
    <text evidence="4">The sequence shown here is derived from an EMBL/GenBank/DDBJ whole genome shotgun (WGS) entry which is preliminary data.</text>
</comment>
<evidence type="ECO:0000313" key="5">
    <source>
        <dbReference type="Proteomes" id="UP000829685"/>
    </source>
</evidence>
<feature type="region of interest" description="Disordered" evidence="1">
    <location>
        <begin position="1047"/>
        <end position="1084"/>
    </location>
</feature>
<evidence type="ECO:0008006" key="6">
    <source>
        <dbReference type="Google" id="ProtNLM"/>
    </source>
</evidence>
<evidence type="ECO:0000256" key="1">
    <source>
        <dbReference type="SAM" id="MobiDB-lite"/>
    </source>
</evidence>
<feature type="region of interest" description="Disordered" evidence="1">
    <location>
        <begin position="49"/>
        <end position="70"/>
    </location>
</feature>
<dbReference type="Pfam" id="PF06985">
    <property type="entry name" value="HET"/>
    <property type="match status" value="1"/>
</dbReference>
<gene>
    <name evidence="4" type="ORF">JX265_011613</name>
</gene>
<feature type="domain" description="Heterokaryon incompatibility" evidence="2">
    <location>
        <begin position="254"/>
        <end position="405"/>
    </location>
</feature>
<sequence>MAPSAIELSRRKRQSDRELGFFRTPTLEETPPSNAERMLCSICQGIFNQPNRPPMPQPKTNVNESGREETVYSWGGAESKVTHHPTLESFRRAVSSGCFICTIVNNQPHAKLSPENIDEASWDASRQSYWGSIYQMRHKSAVGCAARSGVAHAYRMIVKLIEGTEEGKPVSRDAAFFLILADGRERDLNLPSEHRLKQIKRWIANCRKKHQWGCTTYRQHNWSPPQRLLNVGNDMEDHIKLEIVNREDFFDVAYVTMSHRWLDPAPPRLTRENLDAMMHNGALLSSLPQSFQDSVSLLRSIGISYLWIDSLCILQDSEEDFLQEAEAMGEIYAGSLFNIAASSSDNWKAGLMPECREQDFIPIVHPSWAELGEFNALAIIPKRFDASETAVLGSTLSSRGWIHQEVQLAPATLFCTREQLWWSCLEDTYCEAFPEGFQDVFEADEYEGYQLGAIRTLIVPELARPSLFKQGKLWVEENENYVVSRRFLNMWMNLIASYSASLTTKPDDRLVAIGGMVKLLQQWMGHSVEQFQQSYHSGMWLHGLFAQLTWFSNPQGPVRQSHKRWQGSYIIPSWSWASVQGPVFFSDLPADYEGWIQPDKTNVTALLATEVSSFPSSGIDSLGRAHHLDACILKLSGTTLPIFFEAEEDPEMRYSWPGFCALTTTDKLYVQFRFDIEEDLYTAKDGTRDKKTNVLSMKWPPRKAAANWKLTLSAQGDQAAPLLHKNMSTGILAANIQKIRSAVLLTGRCSSISFPNLRMLVGGHLNGLRQPTPLAHGSRKFKQVLTDEIRMLATTFLSPILGWLACVAAASPADASHQTREADPLITRANATVPLRIMPIGASVTFGVGSTTGNSYRKDLQDLLVAQGSTVTYVGTHKNGNFANNECQAVSGFVIRQIAEAAATAVPQLKPNMVLIEAGTNDCNAGVNVPDAGRNVSNILDGIYKNSPGVTVIMANLMVNKVAAQERCRQQVNEQYTALVTELQSKGAKITLADMRGQGGLTTADLNDTRHPNDAGYVKMANIWMTAIQKVESEGLVAAASSNGLQANGNASTSTAGGRQGGGNRNGTSTGKGQNGTSSTGPVSVSKSNVGYSISLWLGFMPLLTGLVGSL</sequence>
<protein>
    <recommendedName>
        <fullName evidence="6">SGNH hydrolase-type esterase domain-containing protein</fullName>
    </recommendedName>
</protein>
<name>A0A9P9WC74_9PEZI</name>
<evidence type="ECO:0000313" key="4">
    <source>
        <dbReference type="EMBL" id="KAI1856366.1"/>
    </source>
</evidence>
<proteinExistence type="predicted"/>
<reference evidence="4" key="1">
    <citation type="submission" date="2021-03" db="EMBL/GenBank/DDBJ databases">
        <title>Revisited historic fungal species revealed as producer of novel bioactive compounds through whole genome sequencing and comparative genomics.</title>
        <authorList>
            <person name="Vignolle G.A."/>
            <person name="Hochenegger N."/>
            <person name="Mach R.L."/>
            <person name="Mach-Aigner A.R."/>
            <person name="Javad Rahimi M."/>
            <person name="Salim K.A."/>
            <person name="Chan C.M."/>
            <person name="Lim L.B.L."/>
            <person name="Cai F."/>
            <person name="Druzhinina I.S."/>
            <person name="U'Ren J.M."/>
            <person name="Derntl C."/>
        </authorList>
    </citation>
    <scope>NUCLEOTIDE SEQUENCE</scope>
    <source>
        <strain evidence="4">TUCIM 5799</strain>
    </source>
</reference>
<evidence type="ECO:0000259" key="3">
    <source>
        <dbReference type="Pfam" id="PF13472"/>
    </source>
</evidence>